<evidence type="ECO:0000313" key="12">
    <source>
        <dbReference type="EMBL" id="POM58161.1"/>
    </source>
</evidence>
<protein>
    <recommendedName>
        <fullName evidence="14">Reverse transcriptase</fullName>
    </recommendedName>
</protein>
<keyword evidence="2" id="KW-0548">Nucleotidyltransferase</keyword>
<dbReference type="PROSITE" id="PS50878">
    <property type="entry name" value="RT_POL"/>
    <property type="match status" value="1"/>
</dbReference>
<name>A0A2P4WY00_9STRA</name>
<evidence type="ECO:0008006" key="14">
    <source>
        <dbReference type="Google" id="ProtNLM"/>
    </source>
</evidence>
<keyword evidence="5" id="KW-0378">Hydrolase</keyword>
<dbReference type="Gene3D" id="1.10.340.70">
    <property type="match status" value="1"/>
</dbReference>
<dbReference type="GO" id="GO:0003676">
    <property type="term" value="F:nucleic acid binding"/>
    <property type="evidence" value="ECO:0007669"/>
    <property type="project" value="InterPro"/>
</dbReference>
<dbReference type="InterPro" id="IPR023780">
    <property type="entry name" value="Chromo_domain"/>
</dbReference>
<keyword evidence="7" id="KW-0175">Coiled coil</keyword>
<evidence type="ECO:0000256" key="5">
    <source>
        <dbReference type="ARBA" id="ARBA00022801"/>
    </source>
</evidence>
<dbReference type="InterPro" id="IPR000477">
    <property type="entry name" value="RT_dom"/>
</dbReference>
<dbReference type="PANTHER" id="PTHR37984">
    <property type="entry name" value="PROTEIN CBG26694"/>
    <property type="match status" value="1"/>
</dbReference>
<accession>A0A2P4WY00</accession>
<dbReference type="InterPro" id="IPR041373">
    <property type="entry name" value="RT_RNaseH"/>
</dbReference>
<dbReference type="InterPro" id="IPR000953">
    <property type="entry name" value="Chromo/chromo_shadow_dom"/>
</dbReference>
<dbReference type="CDD" id="cd01647">
    <property type="entry name" value="RT_LTR"/>
    <property type="match status" value="1"/>
</dbReference>
<dbReference type="SUPFAM" id="SSF53098">
    <property type="entry name" value="Ribonuclease H-like"/>
    <property type="match status" value="1"/>
</dbReference>
<dbReference type="Gene3D" id="3.10.10.10">
    <property type="entry name" value="HIV Type 1 Reverse Transcriptase, subunit A, domain 1"/>
    <property type="match status" value="1"/>
</dbReference>
<keyword evidence="13" id="KW-1185">Reference proteome</keyword>
<dbReference type="SUPFAM" id="SSF56672">
    <property type="entry name" value="DNA/RNA polymerases"/>
    <property type="match status" value="1"/>
</dbReference>
<keyword evidence="6" id="KW-0695">RNA-directed DNA polymerase</keyword>
<dbReference type="InterPro" id="IPR043502">
    <property type="entry name" value="DNA/RNA_pol_sf"/>
</dbReference>
<keyword evidence="1" id="KW-0808">Transferase</keyword>
<keyword evidence="4" id="KW-0255">Endonuclease</keyword>
<dbReference type="InterPro" id="IPR001584">
    <property type="entry name" value="Integrase_cat-core"/>
</dbReference>
<evidence type="ECO:0000256" key="1">
    <source>
        <dbReference type="ARBA" id="ARBA00022679"/>
    </source>
</evidence>
<dbReference type="InterPro" id="IPR016197">
    <property type="entry name" value="Chromo-like_dom_sf"/>
</dbReference>
<sequence>MSSPDHESRDLAMEALISPRVRVEDVVVAQRQTRTFESSLARSLQAESEQKVEQAAKKAEVVQQLTLEQLNRFQQQQEALAAKTTEYLQQQYENQVELNTKQAALSAQLEEQQKALVQQYQLMREAAETVGHQGRQIEDLKEEVLSPRGQSRWGWFARSACPGGRERDGDEPMVGGDASENRTEPTITVATGSNLPVPPVYRGSTKKEKKAFMDSYLIYKRRVTALNQGVYGRVFVMPLSACIEHRTLIRICMYELGKSESEITEEDWKAYFLAARRPEVQDHARLAQAMRSLSMNTTLPDAESRVMKLVTDFNEILDAQDMDDFPLEEPKMAVEFLCASLKPPALKQTVITELKRTMHKSTKKSVKVFLDWLKSRVSAFLIFESAIQRTTGADGSQAHQQSKPSNASRNSARFQSPRAGTAAVAPGPKPSSVGSGPGSDGTKLQGAKKSSTPGQPRKCFTCGDLTHGVFQCPLASATEAKELYDKNRKAPKPVGAVVLVPDLPVQTMPEDSAGQKTGSLACRVNGVLAAWAKPDSGAEVSVVTTHLLQELRAKGQWLQCRDLQQWESIKGIAAAPMVIKQEVKLDLRFDTINGGLTLKNLTCWVVSDGLPPGMGDILLSEGVMERLGYNAQALLDQARSLRDVYDLDEDVAPPGVRSVLAYAAATTIHPEPTPEEKELQPDEEQRCFPNIDVTQDREEARALEWSILEGKLDEAANLGCSAEFRAKLVELLSEYRDVFRIKLGRDPPVDMPPLKVTLKPDAVPVRCKARRYAPEHRAFMKKHVQELIDAGLCYRNPHSKWCSPPLIVKKVEPGDFRMTVDVRRVNAQTLRMIWPMPILEVIMDYLTDSELYFLLDFFKGYWQFLLSLECQELFSFLTDMGIFTPTRVLMGGSDSVAYCQATVQEMFEEFLYNGLLIWLDDLLGYAKSEEGLLKLLRGVLKVCATKGLKLNPSKCSFYLREARWCGRVVSKNGVRHDPGRISALQALSTPVTGQDLQQFVCALGWMRMSIPGHNKLTQPLVDLMEVVYKAAGGRTRRQVTHVKLTDVGWTDVHTTCLQACKQALGCAVELAHVKPDYRLSVFTDASDSHWGAIITQIPQDHTARMFSEQHHEPLMFLSGTFSGAARSWAIVEKEAYSIIATCQRADYLLHRPGGFTLYTDHRNLRFIFNPTSVLSAVPKYTADKLQRWALLLLAYDYDICDIAGDENVWADLLSRWGSSLPKICAVRTIPYEYSPTLNDEFKWPTMSEVLTCQQGAERPQDLELQADTQGIVRLDAGPIWIPAEAGSLQLRICIVGHFGVAGHRGLDTTLGAISKRFWWTDLATDVEYFVRRCLHCVSVVGGPPIPRPLGEAMHAERPNELIHWDYLYMGASTSDDMYILVIKDDASKYVWFFAVPDATADTTYTCLVEWFAAFGVCLSWDSDQGTHFKNEVIQSLQHSLGAHHHFTTARCPWANGKVEVVMRETLRCFRSLLSEWRLSTRDWPRLTKVVQLALNHTPAKSLANHAPVTVMTGIPAMSPLDAISLPAPLEPTTLSNLTATRKSDFEALREALDTMHKSVAQASRAARAQGRKHARTTGMSMAQYDIGDYVLYADVWAHTRAKLRVKWCGPAQVTKAMSAWVFAVKNLLTGDEREVHASRLKFYSDATLNVTEELLHHIAHNSEGHVVAQILDSRYSNADKRFELLVNWRGLSSAEDSWEPAITLLEDVPVMVKNFIRAHRRTAKTKKLASGLELKALLRN</sequence>
<feature type="compositionally biased region" description="Polar residues" evidence="8">
    <location>
        <begin position="392"/>
        <end position="414"/>
    </location>
</feature>
<evidence type="ECO:0000256" key="2">
    <source>
        <dbReference type="ARBA" id="ARBA00022695"/>
    </source>
</evidence>
<dbReference type="InterPro" id="IPR043128">
    <property type="entry name" value="Rev_trsase/Diguanyl_cyclase"/>
</dbReference>
<evidence type="ECO:0000259" key="9">
    <source>
        <dbReference type="PROSITE" id="PS50013"/>
    </source>
</evidence>
<organism evidence="12 13">
    <name type="scientific">Phytophthora palmivora</name>
    <dbReference type="NCBI Taxonomy" id="4796"/>
    <lineage>
        <taxon>Eukaryota</taxon>
        <taxon>Sar</taxon>
        <taxon>Stramenopiles</taxon>
        <taxon>Oomycota</taxon>
        <taxon>Peronosporomycetes</taxon>
        <taxon>Peronosporales</taxon>
        <taxon>Peronosporaceae</taxon>
        <taxon>Phytophthora</taxon>
    </lineage>
</organism>
<dbReference type="CDD" id="cd09274">
    <property type="entry name" value="RNase_HI_RT_Ty3"/>
    <property type="match status" value="1"/>
</dbReference>
<evidence type="ECO:0000313" key="13">
    <source>
        <dbReference type="Proteomes" id="UP000237271"/>
    </source>
</evidence>
<dbReference type="Pfam" id="PF00385">
    <property type="entry name" value="Chromo"/>
    <property type="match status" value="1"/>
</dbReference>
<dbReference type="Pfam" id="PF00665">
    <property type="entry name" value="rve"/>
    <property type="match status" value="1"/>
</dbReference>
<evidence type="ECO:0000256" key="6">
    <source>
        <dbReference type="ARBA" id="ARBA00022918"/>
    </source>
</evidence>
<dbReference type="Pfam" id="PF00078">
    <property type="entry name" value="RVT_1"/>
    <property type="match status" value="1"/>
</dbReference>
<dbReference type="CDD" id="cd00024">
    <property type="entry name" value="CD_CSD"/>
    <property type="match status" value="1"/>
</dbReference>
<evidence type="ECO:0000256" key="8">
    <source>
        <dbReference type="SAM" id="MobiDB-lite"/>
    </source>
</evidence>
<dbReference type="SUPFAM" id="SSF54160">
    <property type="entry name" value="Chromo domain-like"/>
    <property type="match status" value="1"/>
</dbReference>
<feature type="region of interest" description="Disordered" evidence="8">
    <location>
        <begin position="392"/>
        <end position="457"/>
    </location>
</feature>
<dbReference type="PANTHER" id="PTHR37984:SF5">
    <property type="entry name" value="PROTEIN NYNRIN-LIKE"/>
    <property type="match status" value="1"/>
</dbReference>
<feature type="domain" description="Reverse transcriptase" evidence="10">
    <location>
        <begin position="789"/>
        <end position="969"/>
    </location>
</feature>
<proteinExistence type="predicted"/>
<dbReference type="EMBL" id="NCKW01020338">
    <property type="protein sequence ID" value="POM58161.1"/>
    <property type="molecule type" value="Genomic_DNA"/>
</dbReference>
<dbReference type="Gene3D" id="3.30.420.10">
    <property type="entry name" value="Ribonuclease H-like superfamily/Ribonuclease H"/>
    <property type="match status" value="1"/>
</dbReference>
<dbReference type="InterPro" id="IPR036397">
    <property type="entry name" value="RNaseH_sf"/>
</dbReference>
<dbReference type="GO" id="GO:0003964">
    <property type="term" value="F:RNA-directed DNA polymerase activity"/>
    <property type="evidence" value="ECO:0007669"/>
    <property type="project" value="UniProtKB-KW"/>
</dbReference>
<dbReference type="InterPro" id="IPR041588">
    <property type="entry name" value="Integrase_H2C2"/>
</dbReference>
<evidence type="ECO:0000256" key="3">
    <source>
        <dbReference type="ARBA" id="ARBA00022722"/>
    </source>
</evidence>
<dbReference type="Pfam" id="PF17917">
    <property type="entry name" value="RT_RNaseH"/>
    <property type="match status" value="1"/>
</dbReference>
<dbReference type="Gene3D" id="2.40.50.40">
    <property type="match status" value="1"/>
</dbReference>
<dbReference type="GO" id="GO:0015074">
    <property type="term" value="P:DNA integration"/>
    <property type="evidence" value="ECO:0007669"/>
    <property type="project" value="InterPro"/>
</dbReference>
<evidence type="ECO:0000259" key="11">
    <source>
        <dbReference type="PROSITE" id="PS50994"/>
    </source>
</evidence>
<keyword evidence="3" id="KW-0540">Nuclease</keyword>
<evidence type="ECO:0000256" key="4">
    <source>
        <dbReference type="ARBA" id="ARBA00022759"/>
    </source>
</evidence>
<dbReference type="PROSITE" id="PS50013">
    <property type="entry name" value="CHROMO_2"/>
    <property type="match status" value="1"/>
</dbReference>
<dbReference type="Gene3D" id="3.30.70.270">
    <property type="match status" value="2"/>
</dbReference>
<dbReference type="PROSITE" id="PS50994">
    <property type="entry name" value="INTEGRASE"/>
    <property type="match status" value="1"/>
</dbReference>
<reference evidence="12 13" key="1">
    <citation type="journal article" date="2017" name="Genome Biol. Evol.">
        <title>Phytophthora megakarya and P. palmivora, closely related causal agents of cacao black pod rot, underwent increases in genome sizes and gene numbers by different mechanisms.</title>
        <authorList>
            <person name="Ali S.S."/>
            <person name="Shao J."/>
            <person name="Lary D.J."/>
            <person name="Kronmiller B."/>
            <person name="Shen D."/>
            <person name="Strem M.D."/>
            <person name="Amoako-Attah I."/>
            <person name="Akrofi A.Y."/>
            <person name="Begoude B.A."/>
            <person name="Ten Hoopen G.M."/>
            <person name="Coulibaly K."/>
            <person name="Kebe B.I."/>
            <person name="Melnick R.L."/>
            <person name="Guiltinan M.J."/>
            <person name="Tyler B.M."/>
            <person name="Meinhardt L.W."/>
            <person name="Bailey B.A."/>
        </authorList>
    </citation>
    <scope>NUCLEOTIDE SEQUENCE [LARGE SCALE GENOMIC DNA]</scope>
    <source>
        <strain evidence="13">sbr112.9</strain>
    </source>
</reference>
<dbReference type="Pfam" id="PF17921">
    <property type="entry name" value="Integrase_H2C2"/>
    <property type="match status" value="1"/>
</dbReference>
<comment type="caution">
    <text evidence="12">The sequence shown here is derived from an EMBL/GenBank/DDBJ whole genome shotgun (WGS) entry which is preliminary data.</text>
</comment>
<dbReference type="GO" id="GO:0004519">
    <property type="term" value="F:endonuclease activity"/>
    <property type="evidence" value="ECO:0007669"/>
    <property type="project" value="UniProtKB-KW"/>
</dbReference>
<feature type="coiled-coil region" evidence="7">
    <location>
        <begin position="106"/>
        <end position="143"/>
    </location>
</feature>
<evidence type="ECO:0000259" key="10">
    <source>
        <dbReference type="PROSITE" id="PS50878"/>
    </source>
</evidence>
<dbReference type="InterPro" id="IPR012337">
    <property type="entry name" value="RNaseH-like_sf"/>
</dbReference>
<dbReference type="InterPro" id="IPR050951">
    <property type="entry name" value="Retrovirus_Pol_polyprotein"/>
</dbReference>
<feature type="domain" description="Chromo" evidence="9">
    <location>
        <begin position="1665"/>
        <end position="1727"/>
    </location>
</feature>
<dbReference type="Proteomes" id="UP000237271">
    <property type="component" value="Unassembled WGS sequence"/>
</dbReference>
<feature type="domain" description="Integrase catalytic" evidence="11">
    <location>
        <begin position="1354"/>
        <end position="1515"/>
    </location>
</feature>
<gene>
    <name evidence="12" type="ORF">PHPALM_37235</name>
</gene>
<evidence type="ECO:0000256" key="7">
    <source>
        <dbReference type="SAM" id="Coils"/>
    </source>
</evidence>
<dbReference type="OrthoDB" id="124072at2759"/>
<dbReference type="SMART" id="SM00298">
    <property type="entry name" value="CHROMO"/>
    <property type="match status" value="1"/>
</dbReference>
<dbReference type="GO" id="GO:0016787">
    <property type="term" value="F:hydrolase activity"/>
    <property type="evidence" value="ECO:0007669"/>
    <property type="project" value="UniProtKB-KW"/>
</dbReference>